<protein>
    <submittedName>
        <fullName evidence="2">Uncharacterized protein</fullName>
    </submittedName>
</protein>
<proteinExistence type="predicted"/>
<dbReference type="OMA" id="WLETDTK"/>
<dbReference type="RefSeq" id="WP_014295373.1">
    <property type="nucleotide sequence ID" value="NZ_PEBM01000027.1"/>
</dbReference>
<sequence length="84" mass="9449">MTLKDLDTKLQQEAKASEKRILIALGVIFSVITIKFVFGLVAAGLLLLSFLAVLAYIHHRKHKKWLEADIKAIAAQRKAEQHNN</sequence>
<gene>
    <name evidence="2" type="ORF">CS010_04340</name>
</gene>
<evidence type="ECO:0000256" key="1">
    <source>
        <dbReference type="SAM" id="Phobius"/>
    </source>
</evidence>
<dbReference type="AlphaFoldDB" id="A0A2G3NVH6"/>
<comment type="caution">
    <text evidence="2">The sequence shown here is derived from an EMBL/GenBank/DDBJ whole genome shotgun (WGS) entry which is preliminary data.</text>
</comment>
<dbReference type="EMBL" id="PEBM01000027">
    <property type="protein sequence ID" value="PHV57567.1"/>
    <property type="molecule type" value="Genomic_DNA"/>
</dbReference>
<feature type="transmembrane region" description="Helical" evidence="1">
    <location>
        <begin position="21"/>
        <end position="54"/>
    </location>
</feature>
<reference evidence="2 3" key="1">
    <citation type="submission" date="2017-10" db="EMBL/GenBank/DDBJ databases">
        <title>Whole-genome sequence of three Streptococcus macedonicus strains isolated from Italian cheeses of the Veneto region.</title>
        <authorList>
            <person name="Treu L."/>
            <person name="De Diego-Diaz B."/>
            <person name="Papadimitriou K."/>
            <person name="Tsakalidou E."/>
            <person name="Corich V."/>
            <person name="Giacomini A."/>
        </authorList>
    </citation>
    <scope>NUCLEOTIDE SEQUENCE [LARGE SCALE GENOMIC DNA]</scope>
    <source>
        <strain evidence="2 3">27MV</strain>
    </source>
</reference>
<keyword evidence="1" id="KW-0812">Transmembrane</keyword>
<accession>A0A2G3NVH6</accession>
<keyword evidence="1" id="KW-0472">Membrane</keyword>
<organism evidence="2 3">
    <name type="scientific">Streptococcus macedonicus</name>
    <name type="common">Streptococcus gallolyticus macedonicus</name>
    <dbReference type="NCBI Taxonomy" id="59310"/>
    <lineage>
        <taxon>Bacteria</taxon>
        <taxon>Bacillati</taxon>
        <taxon>Bacillota</taxon>
        <taxon>Bacilli</taxon>
        <taxon>Lactobacillales</taxon>
        <taxon>Streptococcaceae</taxon>
        <taxon>Streptococcus</taxon>
    </lineage>
</organism>
<evidence type="ECO:0000313" key="3">
    <source>
        <dbReference type="Proteomes" id="UP000222913"/>
    </source>
</evidence>
<keyword evidence="1" id="KW-1133">Transmembrane helix</keyword>
<name>A0A2G3NVH6_STRMC</name>
<evidence type="ECO:0000313" key="2">
    <source>
        <dbReference type="EMBL" id="PHV57567.1"/>
    </source>
</evidence>
<dbReference type="Proteomes" id="UP000222913">
    <property type="component" value="Unassembled WGS sequence"/>
</dbReference>